<evidence type="ECO:0000256" key="7">
    <source>
        <dbReference type="HAMAP-Rule" id="MF_00936"/>
    </source>
</evidence>
<dbReference type="GO" id="GO:0005737">
    <property type="term" value="C:cytoplasm"/>
    <property type="evidence" value="ECO:0007669"/>
    <property type="project" value="TreeGrafter"/>
</dbReference>
<feature type="site" description="Interaction with DNA" evidence="7">
    <location>
        <position position="51"/>
    </location>
</feature>
<dbReference type="InterPro" id="IPR006691">
    <property type="entry name" value="GyrA/parC_rep"/>
</dbReference>
<dbReference type="EMBL" id="CP018154">
    <property type="protein sequence ID" value="APG63022.1"/>
    <property type="molecule type" value="Genomic_DNA"/>
</dbReference>
<evidence type="ECO:0000256" key="4">
    <source>
        <dbReference type="ARBA" id="ARBA00023125"/>
    </source>
</evidence>
<comment type="similarity">
    <text evidence="7">Belongs to the type II topoisomerase GyrA/ParC subunit family. ParC type 1 subfamily.</text>
</comment>
<dbReference type="Proteomes" id="UP000242561">
    <property type="component" value="Chromosome"/>
</dbReference>
<dbReference type="PROSITE" id="PS52040">
    <property type="entry name" value="TOPO_IIA"/>
    <property type="match status" value="1"/>
</dbReference>
<dbReference type="GO" id="GO:0005524">
    <property type="term" value="F:ATP binding"/>
    <property type="evidence" value="ECO:0007669"/>
    <property type="project" value="InterPro"/>
</dbReference>
<dbReference type="HAMAP" id="MF_00936">
    <property type="entry name" value="ParC_type1"/>
    <property type="match status" value="1"/>
</dbReference>
<evidence type="ECO:0000256" key="8">
    <source>
        <dbReference type="PROSITE-ProRule" id="PRU01384"/>
    </source>
</evidence>
<dbReference type="CDD" id="cd00187">
    <property type="entry name" value="TOP4c"/>
    <property type="match status" value="1"/>
</dbReference>
<feature type="site" description="Transition state stabilizer" evidence="7">
    <location>
        <position position="130"/>
    </location>
</feature>
<dbReference type="InterPro" id="IPR005742">
    <property type="entry name" value="TopoIV_A_Gneg"/>
</dbReference>
<dbReference type="InterPro" id="IPR013758">
    <property type="entry name" value="Topo_IIA_A/C_ab"/>
</dbReference>
<keyword evidence="11" id="KW-1185">Reference proteome</keyword>
<comment type="subunit">
    <text evidence="7">Heterotetramer composed of ParC and ParE.</text>
</comment>
<dbReference type="SMART" id="SM00434">
    <property type="entry name" value="TOP4c"/>
    <property type="match status" value="1"/>
</dbReference>
<dbReference type="FunFam" id="1.10.268.10:FF:000001">
    <property type="entry name" value="DNA gyrase subunit A"/>
    <property type="match status" value="1"/>
</dbReference>
<dbReference type="OrthoDB" id="9806486at2"/>
<dbReference type="RefSeq" id="WP_072559674.1">
    <property type="nucleotide sequence ID" value="NZ_CP018154.1"/>
</dbReference>
<sequence>MSDEVLTPPSDDPFDHIIDAPFDSALSERYLVYAMSTITARSLPDLRDGLKPVHRRLLWAMRLLKLDPTSGYKKCARVVGDVIGKYHPHGDQSVYDAMVRMAQTFALRYPLVDGQGNFGNIDGDNAAAYRYTEARLTRPAIELMAGLDENATDFRPTYNGEDEEPEVMPGLFPNLLANGASGIAVGMATSIPSHNVAEILDAAILLIDNPKAEHDALMEIVKGPDFATGGILVDDPQVIKDAYATGRGSMRVRAKWHKEDEGRGQWVAVVTEIPYQVQKGKLIEQLANLIADKKLPILADVRDESDDQIRIVLEPKSRTVEVDVLMDSLFKMSDLENRFSLNMNVLDADRTPELMGLGDVLRHWLRHQFNVLVRRSKHRLEKIDNRLELLGGYIIAFLNLDRVIEIIRTEDEPKSVMMAEFELTDRQAEAILNMRLRSLRKLEEMELKREQADLLAEREALVKLIESPARQQTRLKKDLTAMRDAYGPDTELGKRRTMLEVAAPTRDIPVEAMIEKEPLTIILSTRGWIKAMKGHGDLNADFKFKEGDELGFAFHAQTTDKILVATQSGRFYTIGADKLPGARGFGEPLGTIVDIDAGNEIVAIMPAEQDRLMLLAASNGKGFIANMGDAVAETRKGKQLVNIKSGSKLLVARPVEEGADHVAIVGENRKLVIFPISELPQMAKGQGVTLQRYKDGGLSDATSFKLEEGLSWPMGGDSGRTRTETDLMMWRVARGAAGRLPPQGFPRDNKFG</sequence>
<dbReference type="GO" id="GO:0003918">
    <property type="term" value="F:DNA topoisomerase type II (double strand cut, ATP-hydrolyzing) activity"/>
    <property type="evidence" value="ECO:0007669"/>
    <property type="project" value="UniProtKB-UniRule"/>
</dbReference>
<dbReference type="GO" id="GO:0009330">
    <property type="term" value="C:DNA topoisomerase type II (double strand cut, ATP-hydrolyzing) complex"/>
    <property type="evidence" value="ECO:0007669"/>
    <property type="project" value="TreeGrafter"/>
</dbReference>
<dbReference type="Pfam" id="PF00521">
    <property type="entry name" value="DNA_topoisoIV"/>
    <property type="match status" value="1"/>
</dbReference>
<name>A0A1L3JD25_9SPHN</name>
<dbReference type="Gene3D" id="3.90.199.10">
    <property type="entry name" value="Topoisomerase II, domain 5"/>
    <property type="match status" value="1"/>
</dbReference>
<evidence type="ECO:0000256" key="3">
    <source>
        <dbReference type="ARBA" id="ARBA00023029"/>
    </source>
</evidence>
<dbReference type="GO" id="GO:0003677">
    <property type="term" value="F:DNA binding"/>
    <property type="evidence" value="ECO:0007669"/>
    <property type="project" value="UniProtKB-UniRule"/>
</dbReference>
<dbReference type="InterPro" id="IPR035516">
    <property type="entry name" value="Gyrase/topoIV_suA_C"/>
</dbReference>
<evidence type="ECO:0000256" key="1">
    <source>
        <dbReference type="ARBA" id="ARBA00000185"/>
    </source>
</evidence>
<dbReference type="NCBIfam" id="NF004044">
    <property type="entry name" value="PRK05561.1"/>
    <property type="match status" value="1"/>
</dbReference>
<dbReference type="GO" id="GO:0005694">
    <property type="term" value="C:chromosome"/>
    <property type="evidence" value="ECO:0007669"/>
    <property type="project" value="InterPro"/>
</dbReference>
<reference evidence="10 11" key="1">
    <citation type="submission" date="2016-11" db="EMBL/GenBank/DDBJ databases">
        <title>Sphingorhabdus sp. LPB0140, isolated from marine environment.</title>
        <authorList>
            <person name="Kim E."/>
            <person name="Yi H."/>
        </authorList>
    </citation>
    <scope>NUCLEOTIDE SEQUENCE [LARGE SCALE GENOMIC DNA]</scope>
    <source>
        <strain evidence="10 11">LPB0140</strain>
    </source>
</reference>
<organism evidence="10 11">
    <name type="scientific">Sphingorhabdus lutea</name>
    <dbReference type="NCBI Taxonomy" id="1913578"/>
    <lineage>
        <taxon>Bacteria</taxon>
        <taxon>Pseudomonadati</taxon>
        <taxon>Pseudomonadota</taxon>
        <taxon>Alphaproteobacteria</taxon>
        <taxon>Sphingomonadales</taxon>
        <taxon>Sphingomonadaceae</taxon>
        <taxon>Sphingorhabdus</taxon>
    </lineage>
</organism>
<feature type="site" description="Interaction with DNA" evidence="7">
    <location>
        <position position="87"/>
    </location>
</feature>
<dbReference type="InterPro" id="IPR013760">
    <property type="entry name" value="Topo_IIA-like_dom_sf"/>
</dbReference>
<comment type="function">
    <text evidence="7">Topoisomerase IV is essential for chromosome segregation. It relaxes supercoiled DNA. Performs the decatenation events required during the replication of a circular DNA molecule.</text>
</comment>
<evidence type="ECO:0000256" key="2">
    <source>
        <dbReference type="ARBA" id="ARBA00022475"/>
    </source>
</evidence>
<evidence type="ECO:0000313" key="11">
    <source>
        <dbReference type="Proteomes" id="UP000242561"/>
    </source>
</evidence>
<dbReference type="Gene3D" id="2.120.10.90">
    <property type="entry name" value="DNA gyrase/topoisomerase IV, subunit A, C-terminal"/>
    <property type="match status" value="1"/>
</dbReference>
<keyword evidence="4 7" id="KW-0238">DNA-binding</keyword>
<keyword evidence="2 7" id="KW-1003">Cell membrane</keyword>
<dbReference type="Pfam" id="PF03989">
    <property type="entry name" value="DNA_gyraseA_C"/>
    <property type="match status" value="2"/>
</dbReference>
<dbReference type="Gene3D" id="1.10.268.10">
    <property type="entry name" value="Topoisomerase, domain 3"/>
    <property type="match status" value="1"/>
</dbReference>
<dbReference type="AlphaFoldDB" id="A0A1L3JD25"/>
<accession>A0A1L3JD25</accession>
<dbReference type="STRING" id="1913578.LPB140_09735"/>
<dbReference type="KEGG" id="sphl:LPB140_09735"/>
<evidence type="ECO:0000259" key="9">
    <source>
        <dbReference type="PROSITE" id="PS52040"/>
    </source>
</evidence>
<dbReference type="EC" id="5.6.2.2" evidence="7"/>
<comment type="subcellular location">
    <subcellularLocation>
        <location evidence="7">Cell membrane</location>
        <topology evidence="7">Peripheral membrane protein</topology>
    </subcellularLocation>
</comment>
<protein>
    <recommendedName>
        <fullName evidence="7">DNA topoisomerase 4 subunit A</fullName>
        <ecNumber evidence="7">5.6.2.2</ecNumber>
    </recommendedName>
    <alternativeName>
        <fullName evidence="7">Topoisomerase IV subunit A</fullName>
    </alternativeName>
</protein>
<dbReference type="PANTHER" id="PTHR43493:SF1">
    <property type="entry name" value="DNA TOPOISOMERASE 4 SUBUNIT A"/>
    <property type="match status" value="1"/>
</dbReference>
<dbReference type="InterPro" id="IPR050220">
    <property type="entry name" value="Type_II_DNA_Topoisomerases"/>
</dbReference>
<comment type="catalytic activity">
    <reaction evidence="1 7 8">
        <text>ATP-dependent breakage, passage and rejoining of double-stranded DNA.</text>
        <dbReference type="EC" id="5.6.2.2"/>
    </reaction>
</comment>
<feature type="active site" description="O-(5'-phospho-DNA)-tyrosine intermediate" evidence="7 8">
    <location>
        <position position="131"/>
    </location>
</feature>
<dbReference type="InterPro" id="IPR002205">
    <property type="entry name" value="Topo_IIA_dom_A"/>
</dbReference>
<dbReference type="GO" id="GO:0019897">
    <property type="term" value="C:extrinsic component of plasma membrane"/>
    <property type="evidence" value="ECO:0007669"/>
    <property type="project" value="UniProtKB-UniRule"/>
</dbReference>
<feature type="site" description="Interaction with DNA" evidence="7">
    <location>
        <position position="89"/>
    </location>
</feature>
<gene>
    <name evidence="7" type="primary">parC</name>
    <name evidence="10" type="ORF">LPB140_09735</name>
</gene>
<keyword evidence="6 7" id="KW-0413">Isomerase</keyword>
<dbReference type="SUPFAM" id="SSF101904">
    <property type="entry name" value="GyrA/ParC C-terminal domain-like"/>
    <property type="match status" value="1"/>
</dbReference>
<dbReference type="GO" id="GO:0006265">
    <property type="term" value="P:DNA topological change"/>
    <property type="evidence" value="ECO:0007669"/>
    <property type="project" value="UniProtKB-UniRule"/>
</dbReference>
<proteinExistence type="inferred from homology"/>
<evidence type="ECO:0000256" key="5">
    <source>
        <dbReference type="ARBA" id="ARBA00023136"/>
    </source>
</evidence>
<keyword evidence="3 7" id="KW-0799">Topoisomerase</keyword>
<dbReference type="Gene3D" id="3.30.1360.40">
    <property type="match status" value="1"/>
</dbReference>
<dbReference type="NCBIfam" id="TIGR01062">
    <property type="entry name" value="parC_Gneg"/>
    <property type="match status" value="1"/>
</dbReference>
<evidence type="ECO:0000313" key="10">
    <source>
        <dbReference type="EMBL" id="APG63022.1"/>
    </source>
</evidence>
<dbReference type="GO" id="GO:0007059">
    <property type="term" value="P:chromosome segregation"/>
    <property type="evidence" value="ECO:0007669"/>
    <property type="project" value="UniProtKB-UniRule"/>
</dbReference>
<evidence type="ECO:0000256" key="6">
    <source>
        <dbReference type="ARBA" id="ARBA00023235"/>
    </source>
</evidence>
<keyword evidence="5 7" id="KW-0472">Membrane</keyword>
<dbReference type="PANTHER" id="PTHR43493">
    <property type="entry name" value="DNA GYRASE/TOPOISOMERASE SUBUNIT A"/>
    <property type="match status" value="1"/>
</dbReference>
<dbReference type="InterPro" id="IPR013757">
    <property type="entry name" value="Topo_IIA_A_a_sf"/>
</dbReference>
<feature type="domain" description="Topo IIA-type catalytic" evidence="9">
    <location>
        <begin position="43"/>
        <end position="513"/>
    </location>
</feature>
<dbReference type="SUPFAM" id="SSF56719">
    <property type="entry name" value="Type II DNA topoisomerase"/>
    <property type="match status" value="1"/>
</dbReference>